<organism evidence="2 3">
    <name type="scientific">Aquariibacter albus</name>
    <dbReference type="NCBI Taxonomy" id="2759899"/>
    <lineage>
        <taxon>Bacteria</taxon>
        <taxon>Pseudomonadati</taxon>
        <taxon>Pseudomonadota</taxon>
        <taxon>Betaproteobacteria</taxon>
        <taxon>Burkholderiales</taxon>
        <taxon>Sphaerotilaceae</taxon>
        <taxon>Aquariibacter</taxon>
    </lineage>
</organism>
<name>A0A839HIB8_9BURK</name>
<evidence type="ECO:0000313" key="2">
    <source>
        <dbReference type="EMBL" id="MBB1162035.1"/>
    </source>
</evidence>
<dbReference type="AlphaFoldDB" id="A0A839HIB8"/>
<feature type="region of interest" description="Disordered" evidence="1">
    <location>
        <begin position="50"/>
        <end position="83"/>
    </location>
</feature>
<evidence type="ECO:0000313" key="3">
    <source>
        <dbReference type="Proteomes" id="UP000586093"/>
    </source>
</evidence>
<dbReference type="RefSeq" id="WP_182663545.1">
    <property type="nucleotide sequence ID" value="NZ_JACIVI010000002.1"/>
</dbReference>
<protein>
    <submittedName>
        <fullName evidence="2">Uncharacterized protein</fullName>
    </submittedName>
</protein>
<accession>A0A839HIB8</accession>
<proteinExistence type="predicted"/>
<gene>
    <name evidence="2" type="ORF">H4F90_08585</name>
</gene>
<evidence type="ECO:0000256" key="1">
    <source>
        <dbReference type="SAM" id="MobiDB-lite"/>
    </source>
</evidence>
<dbReference type="Proteomes" id="UP000586093">
    <property type="component" value="Unassembled WGS sequence"/>
</dbReference>
<sequence>MHSTSSSLRLAAPLLVLMLAACGGGGGGDLSVAEAVRSGSPTVFTAFVADEAERSPESTEPLSLDSVVDELPPTSETEEPREL</sequence>
<keyword evidence="3" id="KW-1185">Reference proteome</keyword>
<comment type="caution">
    <text evidence="2">The sequence shown here is derived from an EMBL/GenBank/DDBJ whole genome shotgun (WGS) entry which is preliminary data.</text>
</comment>
<reference evidence="2 3" key="1">
    <citation type="submission" date="2020-08" db="EMBL/GenBank/DDBJ databases">
        <title>Aquariorum lacteus gen. nov., sp. nov., a new member of the family Comamonadaceae, isolated from freshwater aquarium.</title>
        <authorList>
            <person name="Chun S.-J."/>
        </authorList>
    </citation>
    <scope>NUCLEOTIDE SEQUENCE [LARGE SCALE GENOMIC DNA]</scope>
    <source>
        <strain evidence="2 3">SJAQ100</strain>
    </source>
</reference>
<dbReference type="EMBL" id="JACIVI010000002">
    <property type="protein sequence ID" value="MBB1162035.1"/>
    <property type="molecule type" value="Genomic_DNA"/>
</dbReference>